<protein>
    <submittedName>
        <fullName evidence="8">(-)-germacrene D synthase-like</fullName>
    </submittedName>
</protein>
<dbReference type="GeneID" id="111021373"/>
<dbReference type="SUPFAM" id="SSF48239">
    <property type="entry name" value="Terpenoid cyclases/Protein prenyltransferases"/>
    <property type="match status" value="1"/>
</dbReference>
<name>A0A6J1DKI4_MOMCH</name>
<keyword evidence="7" id="KW-1185">Reference proteome</keyword>
<evidence type="ECO:0000259" key="6">
    <source>
        <dbReference type="Pfam" id="PF03936"/>
    </source>
</evidence>
<dbReference type="Pfam" id="PF01397">
    <property type="entry name" value="Terpene_synth"/>
    <property type="match status" value="1"/>
</dbReference>
<dbReference type="FunFam" id="1.50.10.130:FF:000001">
    <property type="entry name" value="Isoprene synthase, chloroplastic"/>
    <property type="match status" value="1"/>
</dbReference>
<dbReference type="AlphaFoldDB" id="A0A6J1DKI4"/>
<dbReference type="InterPro" id="IPR050148">
    <property type="entry name" value="Terpene_synthase-like"/>
</dbReference>
<dbReference type="GO" id="GO:0010333">
    <property type="term" value="F:terpene synthase activity"/>
    <property type="evidence" value="ECO:0007669"/>
    <property type="project" value="InterPro"/>
</dbReference>
<keyword evidence="3" id="KW-0460">Magnesium</keyword>
<dbReference type="OrthoDB" id="1877784at2759"/>
<organism evidence="7 8">
    <name type="scientific">Momordica charantia</name>
    <name type="common">Bitter gourd</name>
    <name type="synonym">Balsam pear</name>
    <dbReference type="NCBI Taxonomy" id="3673"/>
    <lineage>
        <taxon>Eukaryota</taxon>
        <taxon>Viridiplantae</taxon>
        <taxon>Streptophyta</taxon>
        <taxon>Embryophyta</taxon>
        <taxon>Tracheophyta</taxon>
        <taxon>Spermatophyta</taxon>
        <taxon>Magnoliopsida</taxon>
        <taxon>eudicotyledons</taxon>
        <taxon>Gunneridae</taxon>
        <taxon>Pentapetalae</taxon>
        <taxon>rosids</taxon>
        <taxon>fabids</taxon>
        <taxon>Cucurbitales</taxon>
        <taxon>Cucurbitaceae</taxon>
        <taxon>Momordiceae</taxon>
        <taxon>Momordica</taxon>
    </lineage>
</organism>
<dbReference type="KEGG" id="mcha:111021373"/>
<dbReference type="RefSeq" id="XP_022154012.1">
    <property type="nucleotide sequence ID" value="XM_022298320.1"/>
</dbReference>
<dbReference type="InterPro" id="IPR005630">
    <property type="entry name" value="Terpene_synthase_metal-bd"/>
</dbReference>
<evidence type="ECO:0000256" key="4">
    <source>
        <dbReference type="ARBA" id="ARBA00023239"/>
    </source>
</evidence>
<dbReference type="GO" id="GO:0016102">
    <property type="term" value="P:diterpenoid biosynthetic process"/>
    <property type="evidence" value="ECO:0007669"/>
    <property type="project" value="InterPro"/>
</dbReference>
<dbReference type="InterPro" id="IPR044814">
    <property type="entry name" value="Terpene_cyclase_plant_C1"/>
</dbReference>
<dbReference type="Proteomes" id="UP000504603">
    <property type="component" value="Unplaced"/>
</dbReference>
<evidence type="ECO:0000313" key="7">
    <source>
        <dbReference type="Proteomes" id="UP000504603"/>
    </source>
</evidence>
<dbReference type="GO" id="GO:0000287">
    <property type="term" value="F:magnesium ion binding"/>
    <property type="evidence" value="ECO:0007669"/>
    <property type="project" value="InterPro"/>
</dbReference>
<accession>A0A6J1DKI4</accession>
<reference evidence="8" key="1">
    <citation type="submission" date="2025-08" db="UniProtKB">
        <authorList>
            <consortium name="RefSeq"/>
        </authorList>
    </citation>
    <scope>IDENTIFICATION</scope>
    <source>
        <strain evidence="8">OHB3-1</strain>
    </source>
</reference>
<evidence type="ECO:0000256" key="2">
    <source>
        <dbReference type="ARBA" id="ARBA00022723"/>
    </source>
</evidence>
<proteinExistence type="predicted"/>
<dbReference type="InterPro" id="IPR008930">
    <property type="entry name" value="Terpenoid_cyclase/PrenylTrfase"/>
</dbReference>
<dbReference type="InterPro" id="IPR036965">
    <property type="entry name" value="Terpene_synth_N_sf"/>
</dbReference>
<comment type="cofactor">
    <cofactor evidence="1">
        <name>Mg(2+)</name>
        <dbReference type="ChEBI" id="CHEBI:18420"/>
    </cofactor>
</comment>
<dbReference type="Gene3D" id="1.50.10.130">
    <property type="entry name" value="Terpene synthase, N-terminal domain"/>
    <property type="match status" value="1"/>
</dbReference>
<evidence type="ECO:0000259" key="5">
    <source>
        <dbReference type="Pfam" id="PF01397"/>
    </source>
</evidence>
<dbReference type="SUPFAM" id="SSF48576">
    <property type="entry name" value="Terpenoid synthases"/>
    <property type="match status" value="1"/>
</dbReference>
<dbReference type="PANTHER" id="PTHR31225:SF221">
    <property type="entry name" value="(-)-GERMACRENE D SYNTHASE"/>
    <property type="match status" value="1"/>
</dbReference>
<sequence length="400" mass="46745">MDSQVSYLLIPQKSSSPINGDTRRSANFPPNIWGDYFLSGTFRSTEIEDNIEEKVEALEEEVRKLLFSYVEKSSQQLSLIDSIQRLGIAYHFDTEINEALDHVYKNYSFVSNESQKDLHIVALKFHLLRQQRYSISCEIFDKFTNDEGNFKESLANEVRGMLSLYEASHMRMHGEDVLERALTFSTINLEAAINNGSHEGSCGFGAQVRHALKWPVFKAMPRLAARSYISFYEEDPLHHPALLSMAKLDFNILQKLYQKELHEISRMCCLKWWKELKLVEKLCFARDRCVECYTWALGTYFEPKYSLGRIILSKIVVITSVLDDIFDLRGTFEELQLFIHAIERWDDNCIDQLPKYMKVYCEVLMDTYRRIEQNIRKDGIPYATHYAKEAIYSLLPYLYS</sequence>
<keyword evidence="4" id="KW-0456">Lyase</keyword>
<dbReference type="Gene3D" id="1.10.600.10">
    <property type="entry name" value="Farnesyl Diphosphate Synthase"/>
    <property type="match status" value="1"/>
</dbReference>
<feature type="domain" description="Terpene synthase N-terminal" evidence="5">
    <location>
        <begin position="32"/>
        <end position="212"/>
    </location>
</feature>
<gene>
    <name evidence="8" type="primary">LOC111021373</name>
</gene>
<keyword evidence="2" id="KW-0479">Metal-binding</keyword>
<dbReference type="InterPro" id="IPR008949">
    <property type="entry name" value="Isoprenoid_synthase_dom_sf"/>
</dbReference>
<dbReference type="PANTHER" id="PTHR31225">
    <property type="entry name" value="OS04G0344100 PROTEIN-RELATED"/>
    <property type="match status" value="1"/>
</dbReference>
<dbReference type="CDD" id="cd00684">
    <property type="entry name" value="Terpene_cyclase_plant_C1"/>
    <property type="match status" value="1"/>
</dbReference>
<dbReference type="Pfam" id="PF03936">
    <property type="entry name" value="Terpene_synth_C"/>
    <property type="match status" value="1"/>
</dbReference>
<dbReference type="InterPro" id="IPR001906">
    <property type="entry name" value="Terpene_synth_N"/>
</dbReference>
<evidence type="ECO:0000313" key="8">
    <source>
        <dbReference type="RefSeq" id="XP_022154012.1"/>
    </source>
</evidence>
<feature type="domain" description="Terpene synthase metal-binding" evidence="6">
    <location>
        <begin position="274"/>
        <end position="395"/>
    </location>
</feature>
<evidence type="ECO:0000256" key="3">
    <source>
        <dbReference type="ARBA" id="ARBA00022842"/>
    </source>
</evidence>
<evidence type="ECO:0000256" key="1">
    <source>
        <dbReference type="ARBA" id="ARBA00001946"/>
    </source>
</evidence>